<dbReference type="InterPro" id="IPR051125">
    <property type="entry name" value="ABC-4/HrtB_transporter"/>
</dbReference>
<keyword evidence="4 7" id="KW-1133">Transmembrane helix</keyword>
<evidence type="ECO:0000256" key="7">
    <source>
        <dbReference type="SAM" id="Phobius"/>
    </source>
</evidence>
<dbReference type="EMBL" id="CP036298">
    <property type="protein sequence ID" value="QDV26334.1"/>
    <property type="molecule type" value="Genomic_DNA"/>
</dbReference>
<keyword evidence="5 7" id="KW-0472">Membrane</keyword>
<comment type="subcellular location">
    <subcellularLocation>
        <location evidence="1">Cell membrane</location>
        <topology evidence="1">Multi-pass membrane protein</topology>
    </subcellularLocation>
</comment>
<evidence type="ECO:0000256" key="5">
    <source>
        <dbReference type="ARBA" id="ARBA00023136"/>
    </source>
</evidence>
<feature type="transmembrane region" description="Helical" evidence="7">
    <location>
        <begin position="1232"/>
        <end position="1255"/>
    </location>
</feature>
<dbReference type="RefSeq" id="WP_145082401.1">
    <property type="nucleotide sequence ID" value="NZ_CP036298.1"/>
</dbReference>
<keyword evidence="3 7" id="KW-0812">Transmembrane</keyword>
<gene>
    <name evidence="9" type="ORF">Q31a_47060</name>
</gene>
<feature type="domain" description="ABC3 transporter permease C-terminal" evidence="8">
    <location>
        <begin position="698"/>
        <end position="821"/>
    </location>
</feature>
<reference evidence="9 10" key="1">
    <citation type="submission" date="2019-02" db="EMBL/GenBank/DDBJ databases">
        <title>Deep-cultivation of Planctomycetes and their phenomic and genomic characterization uncovers novel biology.</title>
        <authorList>
            <person name="Wiegand S."/>
            <person name="Jogler M."/>
            <person name="Boedeker C."/>
            <person name="Pinto D."/>
            <person name="Vollmers J."/>
            <person name="Rivas-Marin E."/>
            <person name="Kohn T."/>
            <person name="Peeters S.H."/>
            <person name="Heuer A."/>
            <person name="Rast P."/>
            <person name="Oberbeckmann S."/>
            <person name="Bunk B."/>
            <person name="Jeske O."/>
            <person name="Meyerdierks A."/>
            <person name="Storesund J.E."/>
            <person name="Kallscheuer N."/>
            <person name="Luecker S."/>
            <person name="Lage O.M."/>
            <person name="Pohl T."/>
            <person name="Merkel B.J."/>
            <person name="Hornburger P."/>
            <person name="Mueller R.-W."/>
            <person name="Bruemmer F."/>
            <person name="Labrenz M."/>
            <person name="Spormann A.M."/>
            <person name="Op den Camp H."/>
            <person name="Overmann J."/>
            <person name="Amann R."/>
            <person name="Jetten M.S.M."/>
            <person name="Mascher T."/>
            <person name="Medema M.H."/>
            <person name="Devos D.P."/>
            <person name="Kaster A.-K."/>
            <person name="Ovreas L."/>
            <person name="Rohde M."/>
            <person name="Galperin M.Y."/>
            <person name="Jogler C."/>
        </authorList>
    </citation>
    <scope>NUCLEOTIDE SEQUENCE [LARGE SCALE GENOMIC DNA]</scope>
    <source>
        <strain evidence="9 10">Q31a</strain>
    </source>
</reference>
<dbReference type="Pfam" id="PF02687">
    <property type="entry name" value="FtsX"/>
    <property type="match status" value="2"/>
</dbReference>
<evidence type="ECO:0000256" key="4">
    <source>
        <dbReference type="ARBA" id="ARBA00022989"/>
    </source>
</evidence>
<feature type="region of interest" description="Disordered" evidence="6">
    <location>
        <begin position="430"/>
        <end position="450"/>
    </location>
</feature>
<feature type="transmembrane region" description="Helical" evidence="7">
    <location>
        <begin position="694"/>
        <end position="715"/>
    </location>
</feature>
<evidence type="ECO:0000256" key="3">
    <source>
        <dbReference type="ARBA" id="ARBA00022692"/>
    </source>
</evidence>
<feature type="transmembrane region" description="Helical" evidence="7">
    <location>
        <begin position="845"/>
        <end position="863"/>
    </location>
</feature>
<feature type="transmembrane region" description="Helical" evidence="7">
    <location>
        <begin position="869"/>
        <end position="889"/>
    </location>
</feature>
<evidence type="ECO:0000313" key="9">
    <source>
        <dbReference type="EMBL" id="QDV26334.1"/>
    </source>
</evidence>
<evidence type="ECO:0000259" key="8">
    <source>
        <dbReference type="Pfam" id="PF02687"/>
    </source>
</evidence>
<proteinExistence type="predicted"/>
<dbReference type="KEGG" id="ahel:Q31a_47060"/>
<name>A0A518GCL0_9BACT</name>
<feature type="transmembrane region" description="Helical" evidence="7">
    <location>
        <begin position="748"/>
        <end position="770"/>
    </location>
</feature>
<evidence type="ECO:0000256" key="2">
    <source>
        <dbReference type="ARBA" id="ARBA00022475"/>
    </source>
</evidence>
<evidence type="ECO:0000256" key="6">
    <source>
        <dbReference type="SAM" id="MobiDB-lite"/>
    </source>
</evidence>
<feature type="transmembrane region" description="Helical" evidence="7">
    <location>
        <begin position="924"/>
        <end position="943"/>
    </location>
</feature>
<dbReference type="PANTHER" id="PTHR43738:SF2">
    <property type="entry name" value="ABC TRANSPORTER PERMEASE"/>
    <property type="match status" value="1"/>
</dbReference>
<feature type="transmembrane region" description="Helical" evidence="7">
    <location>
        <begin position="1176"/>
        <end position="1198"/>
    </location>
</feature>
<protein>
    <submittedName>
        <fullName evidence="9">FtsX-like permease family protein</fullName>
    </submittedName>
</protein>
<evidence type="ECO:0000313" key="10">
    <source>
        <dbReference type="Proteomes" id="UP000318017"/>
    </source>
</evidence>
<dbReference type="Proteomes" id="UP000318017">
    <property type="component" value="Chromosome"/>
</dbReference>
<accession>A0A518GCL0</accession>
<dbReference type="PANTHER" id="PTHR43738">
    <property type="entry name" value="ABC TRANSPORTER, MEMBRANE PROTEIN"/>
    <property type="match status" value="1"/>
</dbReference>
<organism evidence="9 10">
    <name type="scientific">Aureliella helgolandensis</name>
    <dbReference type="NCBI Taxonomy" id="2527968"/>
    <lineage>
        <taxon>Bacteria</taxon>
        <taxon>Pseudomonadati</taxon>
        <taxon>Planctomycetota</taxon>
        <taxon>Planctomycetia</taxon>
        <taxon>Pirellulales</taxon>
        <taxon>Pirellulaceae</taxon>
        <taxon>Aureliella</taxon>
    </lineage>
</organism>
<feature type="domain" description="ABC3 transporter permease C-terminal" evidence="8">
    <location>
        <begin position="1184"/>
        <end position="1292"/>
    </location>
</feature>
<keyword evidence="10" id="KW-1185">Reference proteome</keyword>
<dbReference type="GO" id="GO:0005886">
    <property type="term" value="C:plasma membrane"/>
    <property type="evidence" value="ECO:0007669"/>
    <property type="project" value="UniProtKB-SubCell"/>
</dbReference>
<dbReference type="OrthoDB" id="219657at2"/>
<dbReference type="InterPro" id="IPR003838">
    <property type="entry name" value="ABC3_permease_C"/>
</dbReference>
<keyword evidence="2" id="KW-1003">Cell membrane</keyword>
<feature type="transmembrane region" description="Helical" evidence="7">
    <location>
        <begin position="21"/>
        <end position="41"/>
    </location>
</feature>
<feature type="transmembrane region" description="Helical" evidence="7">
    <location>
        <begin position="1267"/>
        <end position="1285"/>
    </location>
</feature>
<sequence>MITPTRWTLVARSLSYFRRSHVTVALGIAAATAVIVGALLVGDSVRGSLKGLVVHRLANLEGVLHARSFFEPDVLAPLRDSVAVIPPGITAEQQLEPRTLVEAISLPGASVEYRNDKQLFRASQVQLLAPADEFWRALKPAPGQASSTVVDAGDATGGNQAFRLAPDTVAMNQSLAEELSLEVGDEVTLRMSRTPGVPADNPLGRRDDRSISLPRQTVVAILPDDGIGGLRFTAGQVAPRNVFCALESVQETLECGQRVNAALVLNASPVDRVDPSSDRWCKTASERLHPQLEDYGLQLERHTQRFGEDADGNGAEQTVFDYFQLSSTEMILDNATATAVTDQLAIYPGKRLLTYLANTITKVEPDEEDWSKPRVIEPFFRGPRGGASVLGERGQGLEDQGDLDFDPDIEPGELTDRESADLALQAVREANGAAGSDAEANESEASDLAKESVPLAQAADAPGNIGERVVPYSIIVGIEQNSNLRLRNFTTVPLRDLRLPHCWINTWLAEELGAQAGDWIEITYFAPETVEGREVERRSRLMVAGVVPLTEPSAPYRRGAAAKFSAAPTIFNDPAMTPTVPGVTDQDSISNWDLPFALKDELILDQDDEYWNNHRLTPKIYADYAYLASGQMFGSRFGNTTSIRIPADRVQSEQELRAGIETALLRTRREMGFVFQAIRNQQLQSASGTTPFDMLFLSLSFFVILAALLLVSLLMKLGLDKRVEQLGVLFAQGYSPPQVRRLLIQEHFLVACLGAALGVPLGIGYARGMIAGLQTWWLGAISTPFLQFQMSGASLVIGWAAGLAASWLAMYWGLRRMSRQAPLALLRGVEQQTGVSGVRERRARLAIAGFTLFAACGLAVAGLGQVGMARAGIFFGSGFLVLVAILLGMRHWMEVGYKATTLAPRYGLLTLAWRAISRNPMRSSLSLGLLAVASFLIASMGAFQVAPDEKGYGGFNLLAESSQPIYRNMMSAKAREEMIGPAAEALLDTTIFSMRVRPGEDASCNNLYQVSQPTILAVSSRLQELQDFSPNAAVFSWAANVEPEAPWRSLQVFGNGDRSNPIPVVLDQNTAAWSLKQGASLGALLELEFDGRTLYFETVGLLSNSVLQGKLLIGESNFERLFPEISGYSFFLIQTGENASAEDVTQTMENGWSDEGMDVKSSAVLLEKLLGVQNTYISAFQSLGALGLLLGTFGLVAVQLRSIVERRRELALMQAVGFSRARISHMLTLEAGLLLFSGLAAGVLSATIALAPFVLETGPRLSLMGPLGMLAVVLIVGLAASWWAVRSATRSSVLAGLRSE</sequence>
<evidence type="ECO:0000256" key="1">
    <source>
        <dbReference type="ARBA" id="ARBA00004651"/>
    </source>
</evidence>
<feature type="transmembrane region" description="Helical" evidence="7">
    <location>
        <begin position="790"/>
        <end position="814"/>
    </location>
</feature>